<dbReference type="Gene3D" id="3.40.50.150">
    <property type="entry name" value="Vaccinia Virus protein VP39"/>
    <property type="match status" value="1"/>
</dbReference>
<gene>
    <name evidence="2" type="ORF">GCM10009801_67950</name>
</gene>
<dbReference type="EMBL" id="BAAAPE010000016">
    <property type="protein sequence ID" value="GAA2097514.1"/>
    <property type="molecule type" value="Genomic_DNA"/>
</dbReference>
<sequence length="251" mass="27252">MPRGGPDAAWWDRLYETDRPEYIDQPSRAAEAAKVLRGLDRFQRLTGAYGVCGRLTLGEAEGVEAPRILELGAGRGRLTRRLLADRPSARVTVSDVSAESVAALRAGPLGDDPRVDLRVVDGTRIDAPDGTWDVAVFCFALHHLAPAQVVRLMTEGTRVARRLLLIDGWRHPAFLGIVPLFVLTGGLTQAHDGLISLRKVYSASAVTALARKCPTPLRVRYRFSLPGYLAVSLSVADQDSGPVQAPARDVR</sequence>
<organism evidence="2 3">
    <name type="scientific">Streptomyces albiaxialis</name>
    <dbReference type="NCBI Taxonomy" id="329523"/>
    <lineage>
        <taxon>Bacteria</taxon>
        <taxon>Bacillati</taxon>
        <taxon>Actinomycetota</taxon>
        <taxon>Actinomycetes</taxon>
        <taxon>Kitasatosporales</taxon>
        <taxon>Streptomycetaceae</taxon>
        <taxon>Streptomyces</taxon>
    </lineage>
</organism>
<evidence type="ECO:0000313" key="2">
    <source>
        <dbReference type="EMBL" id="GAA2097514.1"/>
    </source>
</evidence>
<proteinExistence type="predicted"/>
<dbReference type="SUPFAM" id="SSF53335">
    <property type="entry name" value="S-adenosyl-L-methionine-dependent methyltransferases"/>
    <property type="match status" value="1"/>
</dbReference>
<keyword evidence="2" id="KW-0489">Methyltransferase</keyword>
<dbReference type="InterPro" id="IPR029063">
    <property type="entry name" value="SAM-dependent_MTases_sf"/>
</dbReference>
<dbReference type="GO" id="GO:0032259">
    <property type="term" value="P:methylation"/>
    <property type="evidence" value="ECO:0007669"/>
    <property type="project" value="UniProtKB-KW"/>
</dbReference>
<comment type="caution">
    <text evidence="2">The sequence shown here is derived from an EMBL/GenBank/DDBJ whole genome shotgun (WGS) entry which is preliminary data.</text>
</comment>
<dbReference type="Proteomes" id="UP001500016">
    <property type="component" value="Unassembled WGS sequence"/>
</dbReference>
<reference evidence="2 3" key="1">
    <citation type="journal article" date="2019" name="Int. J. Syst. Evol. Microbiol.">
        <title>The Global Catalogue of Microorganisms (GCM) 10K type strain sequencing project: providing services to taxonomists for standard genome sequencing and annotation.</title>
        <authorList>
            <consortium name="The Broad Institute Genomics Platform"/>
            <consortium name="The Broad Institute Genome Sequencing Center for Infectious Disease"/>
            <person name="Wu L."/>
            <person name="Ma J."/>
        </authorList>
    </citation>
    <scope>NUCLEOTIDE SEQUENCE [LARGE SCALE GENOMIC DNA]</scope>
    <source>
        <strain evidence="2 3">JCM 15478</strain>
    </source>
</reference>
<dbReference type="RefSeq" id="WP_344533760.1">
    <property type="nucleotide sequence ID" value="NZ_BAAAPE010000016.1"/>
</dbReference>
<accession>A0ABN2WRH1</accession>
<protein>
    <submittedName>
        <fullName evidence="2">Methyltransferase domain-containing protein</fullName>
    </submittedName>
</protein>
<dbReference type="Pfam" id="PF13649">
    <property type="entry name" value="Methyltransf_25"/>
    <property type="match status" value="1"/>
</dbReference>
<dbReference type="CDD" id="cd02440">
    <property type="entry name" value="AdoMet_MTases"/>
    <property type="match status" value="1"/>
</dbReference>
<evidence type="ECO:0000259" key="1">
    <source>
        <dbReference type="Pfam" id="PF13649"/>
    </source>
</evidence>
<keyword evidence="3" id="KW-1185">Reference proteome</keyword>
<keyword evidence="2" id="KW-0808">Transferase</keyword>
<feature type="domain" description="Methyltransferase" evidence="1">
    <location>
        <begin position="68"/>
        <end position="161"/>
    </location>
</feature>
<name>A0ABN2WRH1_9ACTN</name>
<dbReference type="InterPro" id="IPR041698">
    <property type="entry name" value="Methyltransf_25"/>
</dbReference>
<dbReference type="GO" id="GO:0008168">
    <property type="term" value="F:methyltransferase activity"/>
    <property type="evidence" value="ECO:0007669"/>
    <property type="project" value="UniProtKB-KW"/>
</dbReference>
<evidence type="ECO:0000313" key="3">
    <source>
        <dbReference type="Proteomes" id="UP001500016"/>
    </source>
</evidence>